<evidence type="ECO:0000313" key="1">
    <source>
        <dbReference type="EMBL" id="CAF1170045.1"/>
    </source>
</evidence>
<name>A0A8S2EK81_9BILA</name>
<dbReference type="EMBL" id="CAJNOK010012742">
    <property type="protein sequence ID" value="CAF1170045.1"/>
    <property type="molecule type" value="Genomic_DNA"/>
</dbReference>
<evidence type="ECO:0000313" key="2">
    <source>
        <dbReference type="EMBL" id="CAF3981402.1"/>
    </source>
</evidence>
<proteinExistence type="predicted"/>
<organism evidence="1 3">
    <name type="scientific">Didymodactylos carnosus</name>
    <dbReference type="NCBI Taxonomy" id="1234261"/>
    <lineage>
        <taxon>Eukaryota</taxon>
        <taxon>Metazoa</taxon>
        <taxon>Spiralia</taxon>
        <taxon>Gnathifera</taxon>
        <taxon>Rotifera</taxon>
        <taxon>Eurotatoria</taxon>
        <taxon>Bdelloidea</taxon>
        <taxon>Philodinida</taxon>
        <taxon>Philodinidae</taxon>
        <taxon>Didymodactylos</taxon>
    </lineage>
</organism>
<comment type="caution">
    <text evidence="1">The sequence shown here is derived from an EMBL/GenBank/DDBJ whole genome shotgun (WGS) entry which is preliminary data.</text>
</comment>
<dbReference type="Gene3D" id="3.40.50.12100">
    <property type="entry name" value="Stimulator of interferon genes protein"/>
    <property type="match status" value="1"/>
</dbReference>
<dbReference type="EMBL" id="CAJOBA010034267">
    <property type="protein sequence ID" value="CAF3981402.1"/>
    <property type="molecule type" value="Genomic_DNA"/>
</dbReference>
<dbReference type="Proteomes" id="UP000677228">
    <property type="component" value="Unassembled WGS sequence"/>
</dbReference>
<dbReference type="AlphaFoldDB" id="A0A8S2EK81"/>
<gene>
    <name evidence="1" type="ORF">OVA965_LOCUS22522</name>
    <name evidence="2" type="ORF">TMI583_LOCUS23237</name>
</gene>
<dbReference type="InterPro" id="IPR038623">
    <property type="entry name" value="STING_C_sf"/>
</dbReference>
<dbReference type="Proteomes" id="UP000682733">
    <property type="component" value="Unassembled WGS sequence"/>
</dbReference>
<accession>A0A8S2EK81</accession>
<protein>
    <submittedName>
        <fullName evidence="1">Uncharacterized protein</fullName>
    </submittedName>
</protein>
<feature type="non-terminal residue" evidence="1">
    <location>
        <position position="1"/>
    </location>
</feature>
<reference evidence="1" key="1">
    <citation type="submission" date="2021-02" db="EMBL/GenBank/DDBJ databases">
        <authorList>
            <person name="Nowell W R."/>
        </authorList>
    </citation>
    <scope>NUCLEOTIDE SEQUENCE</scope>
</reference>
<evidence type="ECO:0000313" key="3">
    <source>
        <dbReference type="Proteomes" id="UP000677228"/>
    </source>
</evidence>
<sequence length="328" mass="37988">SNSKSLWEQIKDDIDSWNGMSQPILDVGEIKQDNEPTLKHKSIPIKRLFKDGTAEPTTHFTDDFDDIENNEQVIFILTESNDREELMKRIAARKSKNWVIGYRPFSLFVLIRLFPDHPARVEKLKDELLNKGLIDNVQNTFIEKWVFVLPWTTMNSTKLLQDCCAFKDGQFSLTSLTSAGPISFTLGGIVERSYSPLIIYKLSKNDEKKIYYFAMEIPAAFHGLQNQYNNIRAQFHFGKYDPIEQAEIFQKEVQRYYNKEENAEWHNQILLVPLSQPSVSMNDTSKTNLVLETLWNTISESETQEDARRLTQAFEAYLGTLIEALDVD</sequence>